<dbReference type="EMBL" id="LUHQ01000001">
    <property type="protein sequence ID" value="OAP12721.1"/>
    <property type="molecule type" value="Genomic_DNA"/>
</dbReference>
<reference evidence="2" key="1">
    <citation type="journal article" date="2016" name="Proc. Natl. Acad. Sci. U.S.A.">
        <title>Chromosome-level assembly of Arabidopsis thaliana Ler reveals the extent of translocation and inversion polymorphisms.</title>
        <authorList>
            <person name="Zapata L."/>
            <person name="Ding J."/>
            <person name="Willing E.M."/>
            <person name="Hartwig B."/>
            <person name="Bezdan D."/>
            <person name="Jiao W.B."/>
            <person name="Patel V."/>
            <person name="Velikkakam James G."/>
            <person name="Koornneef M."/>
            <person name="Ossowski S."/>
            <person name="Schneeberger K."/>
        </authorList>
    </citation>
    <scope>NUCLEOTIDE SEQUENCE [LARGE SCALE GENOMIC DNA]</scope>
    <source>
        <strain evidence="2">cv. Landsberg erecta</strain>
    </source>
</reference>
<dbReference type="Proteomes" id="UP000078284">
    <property type="component" value="Chromosome 1"/>
</dbReference>
<proteinExistence type="predicted"/>
<organism evidence="1 2">
    <name type="scientific">Arabidopsis thaliana</name>
    <name type="common">Mouse-ear cress</name>
    <dbReference type="NCBI Taxonomy" id="3702"/>
    <lineage>
        <taxon>Eukaryota</taxon>
        <taxon>Viridiplantae</taxon>
        <taxon>Streptophyta</taxon>
        <taxon>Embryophyta</taxon>
        <taxon>Tracheophyta</taxon>
        <taxon>Spermatophyta</taxon>
        <taxon>Magnoliopsida</taxon>
        <taxon>eudicotyledons</taxon>
        <taxon>Gunneridae</taxon>
        <taxon>Pentapetalae</taxon>
        <taxon>rosids</taxon>
        <taxon>malvids</taxon>
        <taxon>Brassicales</taxon>
        <taxon>Brassicaceae</taxon>
        <taxon>Camelineae</taxon>
        <taxon>Arabidopsis</taxon>
    </lineage>
</organism>
<gene>
    <name evidence="1" type="ordered locus">AXX17_At1g00170</name>
</gene>
<dbReference type="AlphaFoldDB" id="A0A178W4W2"/>
<evidence type="ECO:0000313" key="1">
    <source>
        <dbReference type="EMBL" id="OAP12721.1"/>
    </source>
</evidence>
<sequence>MQQQQSPQMFPMVPSIPPANNITTEQIQKVPSFSPYISPSLLICSTLLRRLLELFCTDKIIGF</sequence>
<comment type="caution">
    <text evidence="1">The sequence shown here is derived from an EMBL/GenBank/DDBJ whole genome shotgun (WGS) entry which is preliminary data.</text>
</comment>
<name>A0A178W4W2_ARATH</name>
<protein>
    <submittedName>
        <fullName evidence="1">GIF2</fullName>
    </submittedName>
</protein>
<accession>A0A178W4W2</accession>
<evidence type="ECO:0000313" key="2">
    <source>
        <dbReference type="Proteomes" id="UP000078284"/>
    </source>
</evidence>